<dbReference type="SUPFAM" id="SSF56053">
    <property type="entry name" value="Ribosomal protein L6"/>
    <property type="match status" value="1"/>
</dbReference>
<evidence type="ECO:0000313" key="1">
    <source>
        <dbReference type="EMBL" id="ADW83109.1"/>
    </source>
</evidence>
<protein>
    <submittedName>
        <fullName evidence="1">Ribosomal protein L6</fullName>
    </submittedName>
</protein>
<dbReference type="AlphaFoldDB" id="E9P6C5"/>
<gene>
    <name evidence="1" type="primary">rpl6</name>
</gene>
<dbReference type="GeneID" id="10210853"/>
<keyword evidence="1" id="KW-0689">Ribosomal protein</keyword>
<reference evidence="1" key="1">
    <citation type="submission" date="2011-01" db="EMBL/GenBank/DDBJ databases">
        <authorList>
            <person name="Lang B.F."/>
            <person name="Burger G.B."/>
        </authorList>
    </citation>
    <scope>NUCLEOTIDE SEQUENCE</scope>
    <source>
        <strain evidence="1">UTEX 64</strain>
    </source>
</reference>
<dbReference type="Gene3D" id="3.90.930.12">
    <property type="entry name" value="Ribosomal protein L6, alpha-beta domain"/>
    <property type="match status" value="1"/>
</dbReference>
<sequence>MLLYKKSNLSMLNLPFSFYFDNNKENKFLKINVLNNLSYFLVNKYNNNKIKIIINKNKLTHFKKIYNLLFNSSNLNNQALSLKLVGIGYKAVIFYIQNTKETWLSLYLGYSHKHFILVPRFINIVTKKKRTILQFNGNLNNIKNFINLLKKFKKPNYYTGKGIFKFDENFKLKQGKKKV</sequence>
<dbReference type="PRINTS" id="PR00059">
    <property type="entry name" value="RIBOSOMALL6"/>
</dbReference>
<proteinExistence type="predicted"/>
<accession>E9P6C5</accession>
<geneLocation type="mitochondrion" evidence="1"/>
<dbReference type="InterPro" id="IPR019906">
    <property type="entry name" value="Ribosomal_uL6_bac-type"/>
</dbReference>
<keyword evidence="1" id="KW-0496">Mitochondrion</keyword>
<keyword evidence="1" id="KW-0687">Ribonucleoprotein</keyword>
<dbReference type="RefSeq" id="YP_004222737.1">
    <property type="nucleotide sequence ID" value="NC_015117.1"/>
</dbReference>
<dbReference type="GO" id="GO:0005840">
    <property type="term" value="C:ribosome"/>
    <property type="evidence" value="ECO:0007669"/>
    <property type="project" value="UniProtKB-KW"/>
</dbReference>
<dbReference type="InterPro" id="IPR036789">
    <property type="entry name" value="Ribosomal_uL6-like_a/b-dom_sf"/>
</dbReference>
<dbReference type="GO" id="GO:0019843">
    <property type="term" value="F:rRNA binding"/>
    <property type="evidence" value="ECO:0007669"/>
    <property type="project" value="InterPro"/>
</dbReference>
<name>E9P6C5_9EUKA</name>
<dbReference type="EMBL" id="HQ908425">
    <property type="protein sequence ID" value="ADW83109.1"/>
    <property type="molecule type" value="Genomic_DNA"/>
</dbReference>
<organism evidence="1">
    <name type="scientific">Glaucocystis nostochinearum</name>
    <dbReference type="NCBI Taxonomy" id="38271"/>
    <lineage>
        <taxon>Eukaryota</taxon>
        <taxon>Glaucocystophyceae</taxon>
        <taxon>Glaucocystales</taxon>
        <taxon>Glaucocystaceae</taxon>
        <taxon>Glaucocystis</taxon>
    </lineage>
</organism>
<dbReference type="GO" id="GO:0006412">
    <property type="term" value="P:translation"/>
    <property type="evidence" value="ECO:0007669"/>
    <property type="project" value="InterPro"/>
</dbReference>
<dbReference type="GO" id="GO:0003735">
    <property type="term" value="F:structural constituent of ribosome"/>
    <property type="evidence" value="ECO:0007669"/>
    <property type="project" value="InterPro"/>
</dbReference>